<protein>
    <submittedName>
        <fullName evidence="1">(northern house mosquito) hypothetical protein</fullName>
    </submittedName>
</protein>
<accession>A0A8D8E8V4</accession>
<reference evidence="1" key="1">
    <citation type="submission" date="2021-05" db="EMBL/GenBank/DDBJ databases">
        <authorList>
            <person name="Alioto T."/>
            <person name="Alioto T."/>
            <person name="Gomez Garrido J."/>
        </authorList>
    </citation>
    <scope>NUCLEOTIDE SEQUENCE</scope>
</reference>
<evidence type="ECO:0000313" key="1">
    <source>
        <dbReference type="EMBL" id="CAG6524779.1"/>
    </source>
</evidence>
<organism evidence="1">
    <name type="scientific">Culex pipiens</name>
    <name type="common">House mosquito</name>
    <dbReference type="NCBI Taxonomy" id="7175"/>
    <lineage>
        <taxon>Eukaryota</taxon>
        <taxon>Metazoa</taxon>
        <taxon>Ecdysozoa</taxon>
        <taxon>Arthropoda</taxon>
        <taxon>Hexapoda</taxon>
        <taxon>Insecta</taxon>
        <taxon>Pterygota</taxon>
        <taxon>Neoptera</taxon>
        <taxon>Endopterygota</taxon>
        <taxon>Diptera</taxon>
        <taxon>Nematocera</taxon>
        <taxon>Culicoidea</taxon>
        <taxon>Culicidae</taxon>
        <taxon>Culicinae</taxon>
        <taxon>Culicini</taxon>
        <taxon>Culex</taxon>
        <taxon>Culex</taxon>
    </lineage>
</organism>
<dbReference type="EMBL" id="HBUE01190178">
    <property type="protein sequence ID" value="CAG6524779.1"/>
    <property type="molecule type" value="Transcribed_RNA"/>
</dbReference>
<sequence>MHAQQRRAAGHLQVYLPGLNIHNAASLKQLTKPSQKPFLPYTRLRSFACDRILDDHSSAEPGHLPTEEATGGKYVPTCGTYFGDFLALHDGQRASKIVSPAVTAG</sequence>
<dbReference type="EMBL" id="HBUE01296048">
    <property type="protein sequence ID" value="CAG6576467.1"/>
    <property type="molecule type" value="Transcribed_RNA"/>
</dbReference>
<proteinExistence type="predicted"/>
<dbReference type="AlphaFoldDB" id="A0A8D8E8V4"/>
<name>A0A8D8E8V4_CULPI</name>